<dbReference type="SUPFAM" id="SSF47616">
    <property type="entry name" value="GST C-terminal domain-like"/>
    <property type="match status" value="1"/>
</dbReference>
<dbReference type="CDD" id="cd03045">
    <property type="entry name" value="GST_N_Delta_Epsilon"/>
    <property type="match status" value="1"/>
</dbReference>
<feature type="domain" description="GST N-terminal" evidence="3">
    <location>
        <begin position="3"/>
        <end position="84"/>
    </location>
</feature>
<comment type="similarity">
    <text evidence="2">Belongs to the GST superfamily.</text>
</comment>
<dbReference type="InterPro" id="IPR004045">
    <property type="entry name" value="Glutathione_S-Trfase_N"/>
</dbReference>
<dbReference type="PANTHER" id="PTHR43969:SF9">
    <property type="entry name" value="GLUTATHIONE S TRANSFERASE D10, ISOFORM A-RELATED"/>
    <property type="match status" value="1"/>
</dbReference>
<dbReference type="PROSITE" id="PS50405">
    <property type="entry name" value="GST_CTER"/>
    <property type="match status" value="1"/>
</dbReference>
<feature type="domain" description="GST C-terminal" evidence="4">
    <location>
        <begin position="90"/>
        <end position="214"/>
    </location>
</feature>
<evidence type="ECO:0000313" key="5">
    <source>
        <dbReference type="EMBL" id="KAL3275754.1"/>
    </source>
</evidence>
<sequence length="216" mass="24488">MAPKLVLYEIIASPPVRAVKMLAKALDLELELKTVDLFNKEQYKPEYMKINPTHTVPTLDDNGQIVWDSHAILIYLVDKYAKNDSMYPKDLVKRAIVNQFLFCDASIFDKFVGIVKPILYGNVKGLADWQKESLIDSFEAVERILEGKKFLTGNDVTIADISLVVTLSSANLVVPIDFKKFTKIAAWMKNMESLSYYEPNAVGLKVHAEILKKFIN</sequence>
<evidence type="ECO:0000259" key="3">
    <source>
        <dbReference type="PROSITE" id="PS50404"/>
    </source>
</evidence>
<dbReference type="PANTHER" id="PTHR43969">
    <property type="entry name" value="GLUTATHIONE S TRANSFERASE D10, ISOFORM A-RELATED"/>
    <property type="match status" value="1"/>
</dbReference>
<dbReference type="FunFam" id="3.40.30.10:FF:000034">
    <property type="entry name" value="glutathione S-transferase 1"/>
    <property type="match status" value="1"/>
</dbReference>
<dbReference type="InterPro" id="IPR036249">
    <property type="entry name" value="Thioredoxin-like_sf"/>
</dbReference>
<gene>
    <name evidence="5" type="ORF">HHI36_020499</name>
</gene>
<dbReference type="EMBL" id="JABFTP020000083">
    <property type="protein sequence ID" value="KAL3275754.1"/>
    <property type="molecule type" value="Genomic_DNA"/>
</dbReference>
<organism evidence="5 6">
    <name type="scientific">Cryptolaemus montrouzieri</name>
    <dbReference type="NCBI Taxonomy" id="559131"/>
    <lineage>
        <taxon>Eukaryota</taxon>
        <taxon>Metazoa</taxon>
        <taxon>Ecdysozoa</taxon>
        <taxon>Arthropoda</taxon>
        <taxon>Hexapoda</taxon>
        <taxon>Insecta</taxon>
        <taxon>Pterygota</taxon>
        <taxon>Neoptera</taxon>
        <taxon>Endopterygota</taxon>
        <taxon>Coleoptera</taxon>
        <taxon>Polyphaga</taxon>
        <taxon>Cucujiformia</taxon>
        <taxon>Coccinelloidea</taxon>
        <taxon>Coccinellidae</taxon>
        <taxon>Scymninae</taxon>
        <taxon>Scymnini</taxon>
        <taxon>Cryptolaemus</taxon>
    </lineage>
</organism>
<dbReference type="PROSITE" id="PS50404">
    <property type="entry name" value="GST_NTER"/>
    <property type="match status" value="1"/>
</dbReference>
<evidence type="ECO:0000259" key="4">
    <source>
        <dbReference type="PROSITE" id="PS50405"/>
    </source>
</evidence>
<evidence type="ECO:0000313" key="6">
    <source>
        <dbReference type="Proteomes" id="UP001516400"/>
    </source>
</evidence>
<evidence type="ECO:0000256" key="1">
    <source>
        <dbReference type="ARBA" id="ARBA00011738"/>
    </source>
</evidence>
<dbReference type="InterPro" id="IPR036282">
    <property type="entry name" value="Glutathione-S-Trfase_C_sf"/>
</dbReference>
<dbReference type="SFLD" id="SFLDG00358">
    <property type="entry name" value="Main_(cytGST)"/>
    <property type="match status" value="1"/>
</dbReference>
<comment type="caution">
    <text evidence="5">The sequence shown here is derived from an EMBL/GenBank/DDBJ whole genome shotgun (WGS) entry which is preliminary data.</text>
</comment>
<dbReference type="Proteomes" id="UP001516400">
    <property type="component" value="Unassembled WGS sequence"/>
</dbReference>
<name>A0ABD2NAW8_9CUCU</name>
<dbReference type="SFLD" id="SFLDG01153">
    <property type="entry name" value="Main.4:_Theta-like"/>
    <property type="match status" value="1"/>
</dbReference>
<dbReference type="SFLD" id="SFLDS00019">
    <property type="entry name" value="Glutathione_Transferase_(cytos"/>
    <property type="match status" value="1"/>
</dbReference>
<comment type="subunit">
    <text evidence="1">Homodimer.</text>
</comment>
<dbReference type="Gene3D" id="1.20.1050.10">
    <property type="match status" value="1"/>
</dbReference>
<proteinExistence type="inferred from homology"/>
<dbReference type="GO" id="GO:0003824">
    <property type="term" value="F:catalytic activity"/>
    <property type="evidence" value="ECO:0007669"/>
    <property type="project" value="UniProtKB-ARBA"/>
</dbReference>
<dbReference type="Pfam" id="PF02798">
    <property type="entry name" value="GST_N"/>
    <property type="match status" value="1"/>
</dbReference>
<protein>
    <submittedName>
        <fullName evidence="5">Uncharacterized protein</fullName>
    </submittedName>
</protein>
<dbReference type="Gene3D" id="3.40.30.10">
    <property type="entry name" value="Glutaredoxin"/>
    <property type="match status" value="1"/>
</dbReference>
<dbReference type="SUPFAM" id="SSF52833">
    <property type="entry name" value="Thioredoxin-like"/>
    <property type="match status" value="1"/>
</dbReference>
<accession>A0ABD2NAW8</accession>
<dbReference type="InterPro" id="IPR010987">
    <property type="entry name" value="Glutathione-S-Trfase_C-like"/>
</dbReference>
<dbReference type="InterPro" id="IPR004046">
    <property type="entry name" value="GST_C"/>
</dbReference>
<dbReference type="AlphaFoldDB" id="A0ABD2NAW8"/>
<dbReference type="InterPro" id="IPR040079">
    <property type="entry name" value="Glutathione_S-Trfase"/>
</dbReference>
<dbReference type="FunFam" id="1.20.1050.10:FF:000007">
    <property type="entry name" value="Glutathione S-transferase 1-1"/>
    <property type="match status" value="1"/>
</dbReference>
<dbReference type="Pfam" id="PF00043">
    <property type="entry name" value="GST_C"/>
    <property type="match status" value="1"/>
</dbReference>
<reference evidence="5 6" key="1">
    <citation type="journal article" date="2021" name="BMC Biol.">
        <title>Horizontally acquired antibacterial genes associated with adaptive radiation of ladybird beetles.</title>
        <authorList>
            <person name="Li H.S."/>
            <person name="Tang X.F."/>
            <person name="Huang Y.H."/>
            <person name="Xu Z.Y."/>
            <person name="Chen M.L."/>
            <person name="Du X.Y."/>
            <person name="Qiu B.Y."/>
            <person name="Chen P.T."/>
            <person name="Zhang W."/>
            <person name="Slipinski A."/>
            <person name="Escalona H.E."/>
            <person name="Waterhouse R.M."/>
            <person name="Zwick A."/>
            <person name="Pang H."/>
        </authorList>
    </citation>
    <scope>NUCLEOTIDE SEQUENCE [LARGE SCALE GENOMIC DNA]</scope>
    <source>
        <strain evidence="5">SYSU2018</strain>
    </source>
</reference>
<keyword evidence="6" id="KW-1185">Reference proteome</keyword>
<evidence type="ECO:0000256" key="2">
    <source>
        <dbReference type="RuleBase" id="RU003494"/>
    </source>
</evidence>
<dbReference type="CDD" id="cd03177">
    <property type="entry name" value="GST_C_Delta_Epsilon"/>
    <property type="match status" value="1"/>
</dbReference>